<dbReference type="GO" id="GO:0006567">
    <property type="term" value="P:L-threonine catabolic process"/>
    <property type="evidence" value="ECO:0007669"/>
    <property type="project" value="TreeGrafter"/>
</dbReference>
<protein>
    <submittedName>
        <fullName evidence="5">L-threonine dehydratase catabolic TdcB</fullName>
        <ecNumber evidence="5">4.3.1.19</ecNumber>
    </submittedName>
</protein>
<dbReference type="EMBL" id="FWFR01000004">
    <property type="protein sequence ID" value="SLN75571.1"/>
    <property type="molecule type" value="Genomic_DNA"/>
</dbReference>
<dbReference type="GO" id="GO:0004794">
    <property type="term" value="F:threonine deaminase activity"/>
    <property type="evidence" value="ECO:0007669"/>
    <property type="project" value="UniProtKB-EC"/>
</dbReference>
<dbReference type="AlphaFoldDB" id="A0A1Y5TWQ7"/>
<dbReference type="EC" id="4.3.1.19" evidence="5"/>
<evidence type="ECO:0000256" key="1">
    <source>
        <dbReference type="ARBA" id="ARBA00001933"/>
    </source>
</evidence>
<evidence type="ECO:0000256" key="3">
    <source>
        <dbReference type="ARBA" id="ARBA00023239"/>
    </source>
</evidence>
<evidence type="ECO:0000259" key="4">
    <source>
        <dbReference type="Pfam" id="PF00291"/>
    </source>
</evidence>
<keyword evidence="3 5" id="KW-0456">Lyase</keyword>
<sequence>MTNEHGSAGAIGTGEKLASPPAPTYAGVLAARDRISRHLNTTPLVRSAALSALLGADVWIKAESVSPIASFKARGALNHILQARESGDCETAVTSSTGNHGQGVAYASALVGLRADIFLPLGSVAIKQHMIKLFGGTVHEIGHDIDAAKDHARRFAGEHKATFVDDGESIAVVEGAGTVGLEIAEALPDIDRVYTPMGSGTLATGIGLSVRTVQPSAEVIAVQSEGSPAMVESYRARAAIERPIDTFADCIVCRVPADLALRGIIEWINDCRLVTDDQLLSAMHTMLIWGHLLVEPGAASPLARAYVDRDEIRGKRVVLVASGANVGSEMIGRALAAPAFGMA</sequence>
<dbReference type="GO" id="GO:0003941">
    <property type="term" value="F:L-serine ammonia-lyase activity"/>
    <property type="evidence" value="ECO:0007669"/>
    <property type="project" value="TreeGrafter"/>
</dbReference>
<dbReference type="InterPro" id="IPR001926">
    <property type="entry name" value="TrpB-like_PALP"/>
</dbReference>
<dbReference type="PANTHER" id="PTHR48078:SF7">
    <property type="entry name" value="BLL6502 PROTEIN"/>
    <property type="match status" value="1"/>
</dbReference>
<dbReference type="RefSeq" id="WP_085885234.1">
    <property type="nucleotide sequence ID" value="NZ_FWFR01000004.1"/>
</dbReference>
<dbReference type="SUPFAM" id="SSF53686">
    <property type="entry name" value="Tryptophan synthase beta subunit-like PLP-dependent enzymes"/>
    <property type="match status" value="1"/>
</dbReference>
<dbReference type="GO" id="GO:0006565">
    <property type="term" value="P:L-serine catabolic process"/>
    <property type="evidence" value="ECO:0007669"/>
    <property type="project" value="TreeGrafter"/>
</dbReference>
<dbReference type="InterPro" id="IPR036052">
    <property type="entry name" value="TrpB-like_PALP_sf"/>
</dbReference>
<dbReference type="InParanoid" id="A0A1Y5TWQ7"/>
<dbReference type="PANTHER" id="PTHR48078">
    <property type="entry name" value="THREONINE DEHYDRATASE, MITOCHONDRIAL-RELATED"/>
    <property type="match status" value="1"/>
</dbReference>
<dbReference type="GO" id="GO:0009097">
    <property type="term" value="P:isoleucine biosynthetic process"/>
    <property type="evidence" value="ECO:0007669"/>
    <property type="project" value="TreeGrafter"/>
</dbReference>
<keyword evidence="6" id="KW-1185">Reference proteome</keyword>
<evidence type="ECO:0000313" key="6">
    <source>
        <dbReference type="Proteomes" id="UP000193200"/>
    </source>
</evidence>
<evidence type="ECO:0000256" key="2">
    <source>
        <dbReference type="ARBA" id="ARBA00022898"/>
    </source>
</evidence>
<name>A0A1Y5TWQ7_9PROT</name>
<dbReference type="Proteomes" id="UP000193200">
    <property type="component" value="Unassembled WGS sequence"/>
</dbReference>
<gene>
    <name evidence="5" type="primary">tdcB_3</name>
    <name evidence="5" type="ORF">OCH7691_03891</name>
</gene>
<evidence type="ECO:0000313" key="5">
    <source>
        <dbReference type="EMBL" id="SLN75571.1"/>
    </source>
</evidence>
<comment type="cofactor">
    <cofactor evidence="1">
        <name>pyridoxal 5'-phosphate</name>
        <dbReference type="ChEBI" id="CHEBI:597326"/>
    </cofactor>
</comment>
<feature type="domain" description="Tryptophan synthase beta chain-like PALP" evidence="4">
    <location>
        <begin position="35"/>
        <end position="323"/>
    </location>
</feature>
<keyword evidence="2" id="KW-0663">Pyridoxal phosphate</keyword>
<dbReference type="OrthoDB" id="9811476at2"/>
<dbReference type="Gene3D" id="3.40.50.1100">
    <property type="match status" value="2"/>
</dbReference>
<organism evidence="5 6">
    <name type="scientific">Oceanibacterium hippocampi</name>
    <dbReference type="NCBI Taxonomy" id="745714"/>
    <lineage>
        <taxon>Bacteria</taxon>
        <taxon>Pseudomonadati</taxon>
        <taxon>Pseudomonadota</taxon>
        <taxon>Alphaproteobacteria</taxon>
        <taxon>Sneathiellales</taxon>
        <taxon>Sneathiellaceae</taxon>
        <taxon>Oceanibacterium</taxon>
    </lineage>
</organism>
<reference evidence="5 6" key="1">
    <citation type="submission" date="2017-03" db="EMBL/GenBank/DDBJ databases">
        <authorList>
            <person name="Afonso C.L."/>
            <person name="Miller P.J."/>
            <person name="Scott M.A."/>
            <person name="Spackman E."/>
            <person name="Goraichik I."/>
            <person name="Dimitrov K.M."/>
            <person name="Suarez D.L."/>
            <person name="Swayne D.E."/>
        </authorList>
    </citation>
    <scope>NUCLEOTIDE SEQUENCE [LARGE SCALE GENOMIC DNA]</scope>
    <source>
        <strain evidence="5 6">CECT 7691</strain>
    </source>
</reference>
<proteinExistence type="predicted"/>
<dbReference type="InterPro" id="IPR050147">
    <property type="entry name" value="Ser/Thr_Dehydratase"/>
</dbReference>
<accession>A0A1Y5TWQ7</accession>
<dbReference type="Pfam" id="PF00291">
    <property type="entry name" value="PALP"/>
    <property type="match status" value="1"/>
</dbReference>